<comment type="caution">
    <text evidence="4">The sequence shown here is derived from an EMBL/GenBank/DDBJ whole genome shotgun (WGS) entry which is preliminary data.</text>
</comment>
<feature type="domain" description="Exostosin GT47" evidence="3">
    <location>
        <begin position="224"/>
        <end position="341"/>
    </location>
</feature>
<evidence type="ECO:0000313" key="4">
    <source>
        <dbReference type="EMBL" id="CAK0864425.1"/>
    </source>
</evidence>
<evidence type="ECO:0000256" key="2">
    <source>
        <dbReference type="SAM" id="SignalP"/>
    </source>
</evidence>
<accession>A0ABN9UXW3</accession>
<evidence type="ECO:0000259" key="3">
    <source>
        <dbReference type="Pfam" id="PF03016"/>
    </source>
</evidence>
<name>A0ABN9UXW3_9DINO</name>
<comment type="similarity">
    <text evidence="1">Belongs to the glycosyltransferase 47 family.</text>
</comment>
<dbReference type="Pfam" id="PF03016">
    <property type="entry name" value="Exostosin_GT47"/>
    <property type="match status" value="1"/>
</dbReference>
<sequence>MARVAFWCAWLTLGESNFWEYVANYDELFRADALEYLREPGRYPPSIAVRRLRTSQSEGCVTEGRLHQFEVDAEMGLTKFARKIVNSSAADFTLVPHCLGNRITRFFEYCRLLPSQKQLSLHKTGCWAFVKDSLEPSLRAWVGEISRRIGPGAVVVLSLTSSRLFAKALQGIPFVIGYAGATNWLARHFPSLSAGVPPDFGCGTERTRRATGQSSWMYPHVWPQDVVVQSPSPFDYRTDWRSSAERPFLFSFVGQNTSCVRNLILRAWGKSVRPDVYVADTSGSDLSYSTVLQRSQYCLVPDGHVPWTFRFLDVLHHGCVPVVVSESWHPPLHRILHWTDAQFPVLFVHPARVRGLHERLAMEEPATWSAMQRQTAALAAALDMRSDVFYELQLAELVLAVRDRP</sequence>
<keyword evidence="5" id="KW-1185">Reference proteome</keyword>
<keyword evidence="2" id="KW-0732">Signal</keyword>
<dbReference type="Proteomes" id="UP001189429">
    <property type="component" value="Unassembled WGS sequence"/>
</dbReference>
<proteinExistence type="inferred from homology"/>
<dbReference type="EMBL" id="CAUYUJ010016365">
    <property type="protein sequence ID" value="CAK0864425.1"/>
    <property type="molecule type" value="Genomic_DNA"/>
</dbReference>
<protein>
    <recommendedName>
        <fullName evidence="3">Exostosin GT47 domain-containing protein</fullName>
    </recommendedName>
</protein>
<dbReference type="InterPro" id="IPR004263">
    <property type="entry name" value="Exostosin"/>
</dbReference>
<organism evidence="4 5">
    <name type="scientific">Prorocentrum cordatum</name>
    <dbReference type="NCBI Taxonomy" id="2364126"/>
    <lineage>
        <taxon>Eukaryota</taxon>
        <taxon>Sar</taxon>
        <taxon>Alveolata</taxon>
        <taxon>Dinophyceae</taxon>
        <taxon>Prorocentrales</taxon>
        <taxon>Prorocentraceae</taxon>
        <taxon>Prorocentrum</taxon>
    </lineage>
</organism>
<gene>
    <name evidence="4" type="ORF">PCOR1329_LOCUS52331</name>
</gene>
<evidence type="ECO:0000313" key="5">
    <source>
        <dbReference type="Proteomes" id="UP001189429"/>
    </source>
</evidence>
<feature type="signal peptide" evidence="2">
    <location>
        <begin position="1"/>
        <end position="16"/>
    </location>
</feature>
<dbReference type="PANTHER" id="PTHR11062">
    <property type="entry name" value="EXOSTOSIN HEPARAN SULFATE GLYCOSYLTRANSFERASE -RELATED"/>
    <property type="match status" value="1"/>
</dbReference>
<feature type="chain" id="PRO_5046533797" description="Exostosin GT47 domain-containing protein" evidence="2">
    <location>
        <begin position="17"/>
        <end position="405"/>
    </location>
</feature>
<dbReference type="InterPro" id="IPR040911">
    <property type="entry name" value="Exostosin_GT47"/>
</dbReference>
<reference evidence="4" key="1">
    <citation type="submission" date="2023-10" db="EMBL/GenBank/DDBJ databases">
        <authorList>
            <person name="Chen Y."/>
            <person name="Shah S."/>
            <person name="Dougan E. K."/>
            <person name="Thang M."/>
            <person name="Chan C."/>
        </authorList>
    </citation>
    <scope>NUCLEOTIDE SEQUENCE [LARGE SCALE GENOMIC DNA]</scope>
</reference>
<evidence type="ECO:0000256" key="1">
    <source>
        <dbReference type="ARBA" id="ARBA00010271"/>
    </source>
</evidence>